<dbReference type="RefSeq" id="WP_113036215.1">
    <property type="nucleotide sequence ID" value="NZ_QMFB01000043.1"/>
</dbReference>
<reference evidence="2 3" key="1">
    <citation type="journal article" date="2009" name="Int. J. Syst. Evol. Microbiol.">
        <title>Paenibacillus contaminans sp. nov., isolated from a contaminated laboratory plate.</title>
        <authorList>
            <person name="Chou J.H."/>
            <person name="Lee J.H."/>
            <person name="Lin M.C."/>
            <person name="Chang P.S."/>
            <person name="Arun A.B."/>
            <person name="Young C.C."/>
            <person name="Chen W.M."/>
        </authorList>
    </citation>
    <scope>NUCLEOTIDE SEQUENCE [LARGE SCALE GENOMIC DNA]</scope>
    <source>
        <strain evidence="2 3">CKOBP-6</strain>
    </source>
</reference>
<proteinExistence type="predicted"/>
<dbReference type="EMBL" id="QMFB01000043">
    <property type="protein sequence ID" value="RAV10468.1"/>
    <property type="molecule type" value="Genomic_DNA"/>
</dbReference>
<dbReference type="OrthoDB" id="2875619at2"/>
<dbReference type="AlphaFoldDB" id="A0A329LSU8"/>
<gene>
    <name evidence="2" type="ORF">DQG23_37745</name>
</gene>
<dbReference type="Proteomes" id="UP000250369">
    <property type="component" value="Unassembled WGS sequence"/>
</dbReference>
<comment type="caution">
    <text evidence="2">The sequence shown here is derived from an EMBL/GenBank/DDBJ whole genome shotgun (WGS) entry which is preliminary data.</text>
</comment>
<sequence>MKLWKLDSETELYDSFLLIHEEDSKKYIRNNFRGETVINWGEVAIRTSRKKGKTDCSSFGSGVPIFSGEAVNLLIDLMGENVQVLPLKHENEELYAINVNKMIDCIDFDHAVVNRDKDYPTVIKEIYQYAFKVELISKEHIFKTPQFKGSQVYVSDTFRNKVIESNLKGFKFHLLWDAKEGAEHNLKQKNVSDEPAFYKNENGLSFADALRLIEAEQAVVSREWKIQKDKQGNTLLGEKKVDGNYSWIKVIYYPPVFSDYKWYVVERSEI</sequence>
<evidence type="ECO:0000259" key="1">
    <source>
        <dbReference type="Pfam" id="PF07791"/>
    </source>
</evidence>
<evidence type="ECO:0000313" key="2">
    <source>
        <dbReference type="EMBL" id="RAV10468.1"/>
    </source>
</evidence>
<keyword evidence="3" id="KW-1185">Reference proteome</keyword>
<accession>A0A329LSU8</accession>
<dbReference type="Pfam" id="PF07791">
    <property type="entry name" value="Imm11"/>
    <property type="match status" value="1"/>
</dbReference>
<name>A0A329LSU8_9BACL</name>
<organism evidence="2 3">
    <name type="scientific">Paenibacillus contaminans</name>
    <dbReference type="NCBI Taxonomy" id="450362"/>
    <lineage>
        <taxon>Bacteria</taxon>
        <taxon>Bacillati</taxon>
        <taxon>Bacillota</taxon>
        <taxon>Bacilli</taxon>
        <taxon>Bacillales</taxon>
        <taxon>Paenibacillaceae</taxon>
        <taxon>Paenibacillus</taxon>
    </lineage>
</organism>
<protein>
    <recommendedName>
        <fullName evidence="1">Immunity MXAN-0049 protein domain-containing protein</fullName>
    </recommendedName>
</protein>
<evidence type="ECO:0000313" key="3">
    <source>
        <dbReference type="Proteomes" id="UP000250369"/>
    </source>
</evidence>
<feature type="domain" description="Immunity MXAN-0049 protein" evidence="1">
    <location>
        <begin position="90"/>
        <end position="173"/>
    </location>
</feature>
<dbReference type="InterPro" id="IPR012433">
    <property type="entry name" value="Imm11"/>
</dbReference>